<dbReference type="OrthoDB" id="1387301at2"/>
<dbReference type="Gene3D" id="1.25.40.390">
    <property type="match status" value="2"/>
</dbReference>
<organism evidence="2 3">
    <name type="scientific">Tannerella forsythia</name>
    <name type="common">Bacteroides forsythus</name>
    <dbReference type="NCBI Taxonomy" id="28112"/>
    <lineage>
        <taxon>Bacteria</taxon>
        <taxon>Pseudomonadati</taxon>
        <taxon>Bacteroidota</taxon>
        <taxon>Bacteroidia</taxon>
        <taxon>Bacteroidales</taxon>
        <taxon>Tannerellaceae</taxon>
        <taxon>Tannerella</taxon>
    </lineage>
</organism>
<reference evidence="2 3" key="1">
    <citation type="submission" date="2016-09" db="EMBL/GenBank/DDBJ databases">
        <authorList>
            <person name="Capua I."/>
            <person name="De Benedictis P."/>
            <person name="Joannis T."/>
            <person name="Lombin L.H."/>
            <person name="Cattoli G."/>
        </authorList>
    </citation>
    <scope>NUCLEOTIDE SEQUENCE [LARGE SCALE GENOMIC DNA]</scope>
    <source>
        <strain evidence="2 3">UB20</strain>
    </source>
</reference>
<dbReference type="Proteomes" id="UP000182057">
    <property type="component" value="Unassembled WGS sequence"/>
</dbReference>
<keyword evidence="1" id="KW-0732">Signal</keyword>
<dbReference type="Pfam" id="PF12771">
    <property type="entry name" value="SusD-like_2"/>
    <property type="match status" value="1"/>
</dbReference>
<evidence type="ECO:0000256" key="1">
    <source>
        <dbReference type="SAM" id="SignalP"/>
    </source>
</evidence>
<evidence type="ECO:0000313" key="3">
    <source>
        <dbReference type="Proteomes" id="UP000182057"/>
    </source>
</evidence>
<gene>
    <name evidence="2" type="ORF">TFUB20_00030</name>
</gene>
<dbReference type="RefSeq" id="WP_074449215.1">
    <property type="nucleotide sequence ID" value="NZ_CAUVBS010000034.1"/>
</dbReference>
<feature type="chain" id="PRO_5008922249" evidence="1">
    <location>
        <begin position="22"/>
        <end position="600"/>
    </location>
</feature>
<evidence type="ECO:0000313" key="2">
    <source>
        <dbReference type="EMBL" id="SCQ17504.1"/>
    </source>
</evidence>
<name>A0A1D3UBI0_TANFO</name>
<accession>A0A1D3UBI0</accession>
<dbReference type="InterPro" id="IPR011990">
    <property type="entry name" value="TPR-like_helical_dom_sf"/>
</dbReference>
<dbReference type="AlphaFoldDB" id="A0A1D3UBI0"/>
<dbReference type="PROSITE" id="PS51257">
    <property type="entry name" value="PROKAR_LIPOPROTEIN"/>
    <property type="match status" value="1"/>
</dbReference>
<protein>
    <submittedName>
        <fullName evidence="2">Starch-binding associating with outer membrane</fullName>
    </submittedName>
</protein>
<dbReference type="InterPro" id="IPR041662">
    <property type="entry name" value="SusD-like_2"/>
</dbReference>
<dbReference type="EMBL" id="FMMM01000001">
    <property type="protein sequence ID" value="SCQ17504.1"/>
    <property type="molecule type" value="Genomic_DNA"/>
</dbReference>
<dbReference type="SUPFAM" id="SSF48452">
    <property type="entry name" value="TPR-like"/>
    <property type="match status" value="1"/>
</dbReference>
<feature type="signal peptide" evidence="1">
    <location>
        <begin position="1"/>
        <end position="21"/>
    </location>
</feature>
<sequence length="600" mass="67378" precursor="true">MKKIKYLGLGLIFSLACVSCNDWLDVNENPNTPTNTVASVETRLPWIQHFYGYAYGAASMRVSWINGTITSRNGFSSGSTHTYMPVWNPSNGVSVTPYQQWFVGAAANIEDLKKKAEETQAYHYTAATLVIEAMGYMLMTDLYGEMPFREAVGAQLTPKYDDGKTIYEGCLQKLDEALSYFDKEQPSTAPPLSKGDNWNNGDLAKWKAMVYGLKARWLNKASKKTSYNPDAVLDALSKAPSTNNMSAVVHHLNLPGDLVGPGLNGDPVKTSYFFNVFAWSDHIRLQKWYTDKLEYTEKGRTHYDPRRHALLPANQHYNADGTSYFMITAGVDELHSDIHLKSGPVISNYNSDTKSYKAGSTIAERSGDTVYVTLRSICAVTGSADGESMYKDKDGTILSTGTFYTRPEAPTHLLTYSEMCFIKAEVLFRKGDRAGAHQAYKAGILADMELMNQKLNAYADKNNPGKKPMTDQEISDFMKSEGVCQDAAKLTMEEIMKQKFIVMTFTVENWNDMRRFNYSAGNIGNFGVVYPGFERPKAMPASATTDKFPGASKVEDNYWWRRFMHCSHEVNYNAEQWKASNPKADKLDIWSVPVWWDSAE</sequence>
<proteinExistence type="predicted"/>